<dbReference type="AlphaFoldDB" id="A0AAC8WLW5"/>
<proteinExistence type="predicted"/>
<dbReference type="GeneID" id="60660201"/>
<organism evidence="1 2">
    <name type="scientific">Fusobacterium hwasookii ChDC F206</name>
    <dbReference type="NCBI Taxonomy" id="1307443"/>
    <lineage>
        <taxon>Bacteria</taxon>
        <taxon>Fusobacteriati</taxon>
        <taxon>Fusobacteriota</taxon>
        <taxon>Fusobacteriia</taxon>
        <taxon>Fusobacteriales</taxon>
        <taxon>Fusobacteriaceae</taxon>
        <taxon>Fusobacterium</taxon>
    </lineage>
</organism>
<dbReference type="Proteomes" id="UP000068516">
    <property type="component" value="Chromosome"/>
</dbReference>
<dbReference type="RefSeq" id="WP_029491469.1">
    <property type="nucleotide sequence ID" value="NZ_ATKH01000027.1"/>
</dbReference>
<protein>
    <submittedName>
        <fullName evidence="1">Uncharacterized protein</fullName>
    </submittedName>
</protein>
<evidence type="ECO:0000313" key="2">
    <source>
        <dbReference type="Proteomes" id="UP000068516"/>
    </source>
</evidence>
<evidence type="ECO:0000313" key="1">
    <source>
        <dbReference type="EMBL" id="ALQ36474.1"/>
    </source>
</evidence>
<gene>
    <name evidence="1" type="ORF">RN92_11310</name>
</gene>
<name>A0AAC8WLW5_9FUSO</name>
<sequence>MNAITDILKKNGAKVAYGSWKGTYSSEEFTKVVKDIEKENANVNYSTLEKGTVIPKDIVETSKGGEHIYTWTIAYNIEGIRDWLFSQSKNNR</sequence>
<accession>A0AAC8WLW5</accession>
<dbReference type="EMBL" id="CP013336">
    <property type="protein sequence ID" value="ALQ36474.1"/>
    <property type="molecule type" value="Genomic_DNA"/>
</dbReference>
<reference evidence="1 2" key="1">
    <citation type="submission" date="2015-11" db="EMBL/GenBank/DDBJ databases">
        <authorList>
            <person name="Kook J.-K."/>
            <person name="Park S.-N."/>
            <person name="Lim Y.K."/>
            <person name="Jo E."/>
        </authorList>
    </citation>
    <scope>NUCLEOTIDE SEQUENCE [LARGE SCALE GENOMIC DNA]</scope>
    <source>
        <strain evidence="1 2">ChDC F206</strain>
    </source>
</reference>